<keyword evidence="2 7" id="KW-0813">Transport</keyword>
<evidence type="ECO:0000313" key="9">
    <source>
        <dbReference type="EMBL" id="MBC8596848.1"/>
    </source>
</evidence>
<keyword evidence="3" id="KW-1003">Cell membrane</keyword>
<keyword evidence="10" id="KW-1185">Reference proteome</keyword>
<feature type="transmembrane region" description="Helical" evidence="7">
    <location>
        <begin position="183"/>
        <end position="208"/>
    </location>
</feature>
<feature type="transmembrane region" description="Helical" evidence="7">
    <location>
        <begin position="144"/>
        <end position="162"/>
    </location>
</feature>
<dbReference type="PANTHER" id="PTHR43744">
    <property type="entry name" value="ABC TRANSPORTER PERMEASE PROTEIN MG189-RELATED-RELATED"/>
    <property type="match status" value="1"/>
</dbReference>
<dbReference type="GO" id="GO:0055085">
    <property type="term" value="P:transmembrane transport"/>
    <property type="evidence" value="ECO:0007669"/>
    <property type="project" value="InterPro"/>
</dbReference>
<dbReference type="PANTHER" id="PTHR43744:SF9">
    <property type="entry name" value="POLYGALACTURONAN_RHAMNOGALACTURONAN TRANSPORT SYSTEM PERMEASE PROTEIN YTCP"/>
    <property type="match status" value="1"/>
</dbReference>
<dbReference type="RefSeq" id="WP_262432224.1">
    <property type="nucleotide sequence ID" value="NZ_JACRTE010000009.1"/>
</dbReference>
<evidence type="ECO:0000259" key="8">
    <source>
        <dbReference type="PROSITE" id="PS50928"/>
    </source>
</evidence>
<feature type="domain" description="ABC transmembrane type-1" evidence="8">
    <location>
        <begin position="75"/>
        <end position="277"/>
    </location>
</feature>
<comment type="caution">
    <text evidence="9">The sequence shown here is derived from an EMBL/GenBank/DDBJ whole genome shotgun (WGS) entry which is preliminary data.</text>
</comment>
<dbReference type="Gene3D" id="1.10.3720.10">
    <property type="entry name" value="MetI-like"/>
    <property type="match status" value="1"/>
</dbReference>
<dbReference type="InterPro" id="IPR035906">
    <property type="entry name" value="MetI-like_sf"/>
</dbReference>
<evidence type="ECO:0000256" key="4">
    <source>
        <dbReference type="ARBA" id="ARBA00022692"/>
    </source>
</evidence>
<feature type="transmembrane region" description="Helical" evidence="7">
    <location>
        <begin position="12"/>
        <end position="36"/>
    </location>
</feature>
<dbReference type="Pfam" id="PF00528">
    <property type="entry name" value="BPD_transp_1"/>
    <property type="match status" value="1"/>
</dbReference>
<evidence type="ECO:0000256" key="2">
    <source>
        <dbReference type="ARBA" id="ARBA00022448"/>
    </source>
</evidence>
<dbReference type="Proteomes" id="UP000647416">
    <property type="component" value="Unassembled WGS sequence"/>
</dbReference>
<evidence type="ECO:0000256" key="7">
    <source>
        <dbReference type="RuleBase" id="RU363032"/>
    </source>
</evidence>
<comment type="subcellular location">
    <subcellularLocation>
        <location evidence="1 7">Cell membrane</location>
        <topology evidence="1 7">Multi-pass membrane protein</topology>
    </subcellularLocation>
</comment>
<evidence type="ECO:0000256" key="6">
    <source>
        <dbReference type="ARBA" id="ARBA00023136"/>
    </source>
</evidence>
<evidence type="ECO:0000313" key="10">
    <source>
        <dbReference type="Proteomes" id="UP000647416"/>
    </source>
</evidence>
<evidence type="ECO:0000256" key="3">
    <source>
        <dbReference type="ARBA" id="ARBA00022475"/>
    </source>
</evidence>
<gene>
    <name evidence="9" type="ORF">H8706_08205</name>
</gene>
<proteinExistence type="inferred from homology"/>
<dbReference type="AlphaFoldDB" id="A0A926IUI1"/>
<feature type="transmembrane region" description="Helical" evidence="7">
    <location>
        <begin position="79"/>
        <end position="100"/>
    </location>
</feature>
<evidence type="ECO:0000256" key="1">
    <source>
        <dbReference type="ARBA" id="ARBA00004651"/>
    </source>
</evidence>
<keyword evidence="5 7" id="KW-1133">Transmembrane helix</keyword>
<name>A0A926IUI1_9FIRM</name>
<feature type="transmembrane region" description="Helical" evidence="7">
    <location>
        <begin position="258"/>
        <end position="278"/>
    </location>
</feature>
<accession>A0A926IUI1</accession>
<dbReference type="InterPro" id="IPR000515">
    <property type="entry name" value="MetI-like"/>
</dbReference>
<protein>
    <submittedName>
        <fullName evidence="9">Carbohydrate ABC transporter permease</fullName>
    </submittedName>
</protein>
<reference evidence="9" key="1">
    <citation type="submission" date="2020-08" db="EMBL/GenBank/DDBJ databases">
        <title>Genome public.</title>
        <authorList>
            <person name="Liu C."/>
            <person name="Sun Q."/>
        </authorList>
    </citation>
    <scope>NUCLEOTIDE SEQUENCE</scope>
    <source>
        <strain evidence="9">NSJ-50</strain>
    </source>
</reference>
<keyword evidence="4 7" id="KW-0812">Transmembrane</keyword>
<dbReference type="EMBL" id="JACRTE010000009">
    <property type="protein sequence ID" value="MBC8596848.1"/>
    <property type="molecule type" value="Genomic_DNA"/>
</dbReference>
<dbReference type="SUPFAM" id="SSF161098">
    <property type="entry name" value="MetI-like"/>
    <property type="match status" value="1"/>
</dbReference>
<comment type="similarity">
    <text evidence="7">Belongs to the binding-protein-dependent transport system permease family.</text>
</comment>
<sequence>MQKRISKGEAVFIVVNYIFLFLCVLITLLPFATIIAKSFSDSAAIESGKVFLWPVDFNTQAYKNLISDGQLLRSMKNTVIITVVGTFLNMVFTTTAAYALSKKRLLGGKTIMKLMTFTMIFSGGTIPSFIVVKSLGLMNKYGALWLPGLITVYNLIVMKTFFEQMPESLEEAARIDGAGDILIFFRIVLPLSLATIATITLFYAVAWWNEYFNGMIYISSSAKMPLQVKLRQMIATVGEAQLTETDGESPDKKLAKDAVQAAAMVISTIPMLCIYPFLQKYFVKGVMVGAVKG</sequence>
<dbReference type="CDD" id="cd06261">
    <property type="entry name" value="TM_PBP2"/>
    <property type="match status" value="1"/>
</dbReference>
<dbReference type="GO" id="GO:0005886">
    <property type="term" value="C:plasma membrane"/>
    <property type="evidence" value="ECO:0007669"/>
    <property type="project" value="UniProtKB-SubCell"/>
</dbReference>
<dbReference type="PROSITE" id="PS50928">
    <property type="entry name" value="ABC_TM1"/>
    <property type="match status" value="1"/>
</dbReference>
<keyword evidence="6 7" id="KW-0472">Membrane</keyword>
<feature type="transmembrane region" description="Helical" evidence="7">
    <location>
        <begin position="112"/>
        <end position="132"/>
    </location>
</feature>
<organism evidence="9 10">
    <name type="scientific">Qingrenia yutianensis</name>
    <dbReference type="NCBI Taxonomy" id="2763676"/>
    <lineage>
        <taxon>Bacteria</taxon>
        <taxon>Bacillati</taxon>
        <taxon>Bacillota</taxon>
        <taxon>Clostridia</taxon>
        <taxon>Eubacteriales</taxon>
        <taxon>Oscillospiraceae</taxon>
        <taxon>Qingrenia</taxon>
    </lineage>
</organism>
<evidence type="ECO:0000256" key="5">
    <source>
        <dbReference type="ARBA" id="ARBA00022989"/>
    </source>
</evidence>